<dbReference type="Proteomes" id="UP000199029">
    <property type="component" value="Unassembled WGS sequence"/>
</dbReference>
<dbReference type="RefSeq" id="WP_092678588.1">
    <property type="nucleotide sequence ID" value="NZ_FOXS01000008.1"/>
</dbReference>
<gene>
    <name evidence="1" type="ORF">SAMN04515668_4555</name>
</gene>
<keyword evidence="2" id="KW-1185">Reference proteome</keyword>
<accession>A0A1I6BH01</accession>
<reference evidence="2" key="1">
    <citation type="submission" date="2016-10" db="EMBL/GenBank/DDBJ databases">
        <authorList>
            <person name="Varghese N."/>
            <person name="Submissions S."/>
        </authorList>
    </citation>
    <scope>NUCLEOTIDE SEQUENCE [LARGE SCALE GENOMIC DNA]</scope>
    <source>
        <strain evidence="2">OR362-8,ATCC BAA-1266,JCM 13504</strain>
    </source>
</reference>
<sequence length="214" mass="23986">MNDSPKVALEIGCAFPDYFPDVIVEDMLGSPKERPVGLLVERVPTEAHASIEWVLMTGVVAWVSKSYFESFLQEAGKDHYQLLSNWLKGLVGKSRILKSRTITASQSTEKIQSGYRQSKVISVMMQLKNGQTVKVLFDDQLSQQEWEEAVEQMISLVVANYQSAENDALAQQLADGNQQKRQALYAVLDDTGKNWLLLDDRGMMAREYGPRPAG</sequence>
<dbReference type="OrthoDB" id="7030237at2"/>
<proteinExistence type="predicted"/>
<organism evidence="1 2">
    <name type="scientific">Hymenobacter arizonensis</name>
    <name type="common">Siccationidurans arizonensis</name>
    <dbReference type="NCBI Taxonomy" id="1227077"/>
    <lineage>
        <taxon>Bacteria</taxon>
        <taxon>Pseudomonadati</taxon>
        <taxon>Bacteroidota</taxon>
        <taxon>Cytophagia</taxon>
        <taxon>Cytophagales</taxon>
        <taxon>Hymenobacteraceae</taxon>
        <taxon>Hymenobacter</taxon>
    </lineage>
</organism>
<name>A0A1I6BH01_HYMAR</name>
<protein>
    <submittedName>
        <fullName evidence="1">Uncharacterized protein</fullName>
    </submittedName>
</protein>
<dbReference type="AlphaFoldDB" id="A0A1I6BH01"/>
<evidence type="ECO:0000313" key="1">
    <source>
        <dbReference type="EMBL" id="SFQ80219.1"/>
    </source>
</evidence>
<dbReference type="EMBL" id="FOXS01000008">
    <property type="protein sequence ID" value="SFQ80219.1"/>
    <property type="molecule type" value="Genomic_DNA"/>
</dbReference>
<evidence type="ECO:0000313" key="2">
    <source>
        <dbReference type="Proteomes" id="UP000199029"/>
    </source>
</evidence>